<protein>
    <submittedName>
        <fullName evidence="1">Uncharacterized protein</fullName>
    </submittedName>
</protein>
<proteinExistence type="predicted"/>
<name>A0A7X0P6L6_9ACTN</name>
<dbReference type="RefSeq" id="WP_185110725.1">
    <property type="nucleotide sequence ID" value="NZ_BAAAXY010000153.1"/>
</dbReference>
<reference evidence="1 2" key="1">
    <citation type="submission" date="2020-08" db="EMBL/GenBank/DDBJ databases">
        <title>Sequencing the genomes of 1000 actinobacteria strains.</title>
        <authorList>
            <person name="Klenk H.-P."/>
        </authorList>
    </citation>
    <scope>NUCLEOTIDE SEQUENCE [LARGE SCALE GENOMIC DNA]</scope>
    <source>
        <strain evidence="1 2">DSM 43768</strain>
    </source>
</reference>
<accession>A0A7X0P6L6</accession>
<dbReference type="EMBL" id="JACHMI010000001">
    <property type="protein sequence ID" value="MBB6556253.1"/>
    <property type="molecule type" value="Genomic_DNA"/>
</dbReference>
<organism evidence="1 2">
    <name type="scientific">Nonomuraea rubra</name>
    <dbReference type="NCBI Taxonomy" id="46180"/>
    <lineage>
        <taxon>Bacteria</taxon>
        <taxon>Bacillati</taxon>
        <taxon>Actinomycetota</taxon>
        <taxon>Actinomycetes</taxon>
        <taxon>Streptosporangiales</taxon>
        <taxon>Streptosporangiaceae</taxon>
        <taxon>Nonomuraea</taxon>
    </lineage>
</organism>
<keyword evidence="2" id="KW-1185">Reference proteome</keyword>
<gene>
    <name evidence="1" type="ORF">HD593_011048</name>
</gene>
<dbReference type="AlphaFoldDB" id="A0A7X0P6L6"/>
<comment type="caution">
    <text evidence="1">The sequence shown here is derived from an EMBL/GenBank/DDBJ whole genome shotgun (WGS) entry which is preliminary data.</text>
</comment>
<evidence type="ECO:0000313" key="1">
    <source>
        <dbReference type="EMBL" id="MBB6556253.1"/>
    </source>
</evidence>
<sequence length="45" mass="5492">MTYVLPPTPRAVAEQIDHYEWEKRTYPWLYAAETQIAEQRPEREQ</sequence>
<evidence type="ECO:0000313" key="2">
    <source>
        <dbReference type="Proteomes" id="UP000565579"/>
    </source>
</evidence>
<dbReference type="Proteomes" id="UP000565579">
    <property type="component" value="Unassembled WGS sequence"/>
</dbReference>